<keyword evidence="3" id="KW-1185">Reference proteome</keyword>
<evidence type="ECO:0008006" key="4">
    <source>
        <dbReference type="Google" id="ProtNLM"/>
    </source>
</evidence>
<accession>A0ABY8NAJ2</accession>
<proteinExistence type="predicted"/>
<evidence type="ECO:0000313" key="2">
    <source>
        <dbReference type="EMBL" id="WGL15923.1"/>
    </source>
</evidence>
<dbReference type="PANTHER" id="PTHR40274:SF3">
    <property type="entry name" value="VIRGINIAMYCIN B LYASE"/>
    <property type="match status" value="1"/>
</dbReference>
<dbReference type="EMBL" id="CP118605">
    <property type="protein sequence ID" value="WGL15923.1"/>
    <property type="molecule type" value="Genomic_DNA"/>
</dbReference>
<feature type="signal peptide" evidence="1">
    <location>
        <begin position="1"/>
        <end position="33"/>
    </location>
</feature>
<sequence>MTREIRETRNLRQAIKYALQFLAIALMTTRAFATDHIQGLVEGADSPIAAAEVTLWQATSTAPRKLAHTESSADGRFELPFSGAPADSGILYLTVSGGRPSAGAPGSSNPAIRLLLILGCEPPAQVTINELTTIASAWTAARFLQNDTLSGHPLGLKIAAGNVPNLVDRQTGGLGPVIQNPLNSSQTPTLARFNTLGALLAACIQSVDHCERLFEATTPPGGTAPNNTLSAAVNIARYPWYQAEKLFALFDSFYPLATDKRWRDTRFIPYLNFAPSAWTLSLVYTGGGLNSLGGMAIDGEGNMWADDNFLVGAQSTIFAGFGGGLSKLAPDGKPLSPMTTGFRGGGIDGPGFGIAISADDKVWATSLAGKNISVFDRVTGKPLSPETGYDFDGKLGAMQGIIVTPSGDVWALDNARDQIVHLPGGDAARGRILGRTVNGKPIDGTLQVKAPFHLAIDQQDRIWVTNSGGDTVTRFHASDPGQAEQFKVGFAPRAIAIDSRGNAWVANTVGHPSTKEKLAFIEAKLKARRESHKKGISEEAKAAQEWIDLYEIITRFPGGDVSLLSPEGKLLGTFDGNKSIVGAWGIAIDGNDQVWIANSTGRSISQLCGVQTDTCPPGFTTGQAISPKPGYIGGLQIVTDVAIDPAGNVWVANNWDKPDEGFKKQPDEALSTRFGGNGAVVFFGLAAPVKTPLLGPVQIPGE</sequence>
<dbReference type="Proteomes" id="UP001236500">
    <property type="component" value="Chromosome"/>
</dbReference>
<feature type="chain" id="PRO_5045072498" description="SMP-30/Gluconolactonase/LRE-like region domain-containing protein" evidence="1">
    <location>
        <begin position="34"/>
        <end position="702"/>
    </location>
</feature>
<dbReference type="SUPFAM" id="SSF101898">
    <property type="entry name" value="NHL repeat"/>
    <property type="match status" value="1"/>
</dbReference>
<dbReference type="Gene3D" id="2.120.10.30">
    <property type="entry name" value="TolB, C-terminal domain"/>
    <property type="match status" value="2"/>
</dbReference>
<dbReference type="InterPro" id="IPR011042">
    <property type="entry name" value="6-blade_b-propeller_TolB-like"/>
</dbReference>
<organism evidence="2 3">
    <name type="scientific">Microbulbifer bruguierae</name>
    <dbReference type="NCBI Taxonomy" id="3029061"/>
    <lineage>
        <taxon>Bacteria</taxon>
        <taxon>Pseudomonadati</taxon>
        <taxon>Pseudomonadota</taxon>
        <taxon>Gammaproteobacteria</taxon>
        <taxon>Cellvibrionales</taxon>
        <taxon>Microbulbiferaceae</taxon>
        <taxon>Microbulbifer</taxon>
    </lineage>
</organism>
<dbReference type="RefSeq" id="WP_280319132.1">
    <property type="nucleotide sequence ID" value="NZ_CP118605.1"/>
</dbReference>
<protein>
    <recommendedName>
        <fullName evidence="4">SMP-30/Gluconolactonase/LRE-like region domain-containing protein</fullName>
    </recommendedName>
</protein>
<evidence type="ECO:0000313" key="3">
    <source>
        <dbReference type="Proteomes" id="UP001236500"/>
    </source>
</evidence>
<dbReference type="InterPro" id="IPR051344">
    <property type="entry name" value="Vgb"/>
</dbReference>
<dbReference type="PANTHER" id="PTHR40274">
    <property type="entry name" value="VIRGINIAMYCIN B LYASE"/>
    <property type="match status" value="1"/>
</dbReference>
<name>A0ABY8NAJ2_9GAMM</name>
<gene>
    <name evidence="2" type="ORF">PVT68_14230</name>
</gene>
<evidence type="ECO:0000256" key="1">
    <source>
        <dbReference type="SAM" id="SignalP"/>
    </source>
</evidence>
<keyword evidence="1" id="KW-0732">Signal</keyword>
<reference evidence="2 3" key="1">
    <citation type="submission" date="2023-02" db="EMBL/GenBank/DDBJ databases">
        <title>Description and genomic characterization of Microbulbifer bruguierae sp. nov., isolated from the sediment of mangrove plant Bruguiera sexangula.</title>
        <authorList>
            <person name="Long M."/>
        </authorList>
    </citation>
    <scope>NUCLEOTIDE SEQUENCE [LARGE SCALE GENOMIC DNA]</scope>
    <source>
        <strain evidence="2 3">H12</strain>
    </source>
</reference>